<dbReference type="AlphaFoldDB" id="A0A673XDQ8"/>
<dbReference type="PIRSF" id="PIRSF037096">
    <property type="entry name" value="AP3_complex_beta"/>
    <property type="match status" value="1"/>
</dbReference>
<keyword evidence="5" id="KW-0597">Phosphoprotein</keyword>
<feature type="domain" description="AP-3 complex subunit beta C-terminal" evidence="14">
    <location>
        <begin position="748"/>
        <end position="874"/>
    </location>
</feature>
<feature type="compositionally biased region" description="Low complexity" evidence="12">
    <location>
        <begin position="650"/>
        <end position="659"/>
    </location>
</feature>
<dbReference type="InterPro" id="IPR026739">
    <property type="entry name" value="AP_beta"/>
</dbReference>
<dbReference type="GO" id="GO:0030131">
    <property type="term" value="C:clathrin adaptor complex"/>
    <property type="evidence" value="ECO:0007669"/>
    <property type="project" value="InterPro"/>
</dbReference>
<name>A0A673XDQ8_SALTR</name>
<reference evidence="15" key="1">
    <citation type="submission" date="2025-08" db="UniProtKB">
        <authorList>
            <consortium name="Ensembl"/>
        </authorList>
    </citation>
    <scope>IDENTIFICATION</scope>
</reference>
<dbReference type="InterPro" id="IPR002553">
    <property type="entry name" value="Clathrin/coatomer_adapt-like_N"/>
</dbReference>
<dbReference type="SMART" id="SM01020">
    <property type="entry name" value="B2-adapt-app_C"/>
    <property type="match status" value="1"/>
</dbReference>
<accession>A0A673XDQ8</accession>
<feature type="domain" description="Beta-adaptin appendage C-terminal subdomain" evidence="13">
    <location>
        <begin position="898"/>
        <end position="1008"/>
    </location>
</feature>
<dbReference type="InterPro" id="IPR029390">
    <property type="entry name" value="AP3B_C"/>
</dbReference>
<evidence type="ECO:0000256" key="11">
    <source>
        <dbReference type="PIRNR" id="PIRNR037096"/>
    </source>
</evidence>
<sequence length="1010" mass="112501">MCKNDDLKEMLESNKDSLKLDAMKRIIALIAKGKNASELFPAVVKNVASKNIELKKLVYVYLVRYAEEQQDLALLSISTFQRALKDPNQLIRASALRVLSSIRVPIIVPIMMLAIKEAASDMSPYVRKTSAHAIQKLYSLDPDQKEHLIEVIDKLLKDKSTLVAGSVVMAFEEVCPDRIDLIHKNYRKLCNLLVDVEEWGQVVIISMLTRYARTQFTSPWKEFDENSETAFYESDEKKTKNGDENKSYVMDPDHRLLLRNTKPLLQSRNTAVVVSVAQLYWHLAPKHEVGVITKSLVRLLRSHREVQYVVLQNIATMSIQRKGMFEPYMKSFYVRSTDATHIKSLKLEILTSLANEANISTILREFQTYVKSQDKQFAAGTIQAIGRCATNISEVTDTCLQGLVLLLSNRDETVVAESVVVIKKLLQTQPTQHSDIIKHMAKLFDNIAVPMARASILWLMGEYCERVPQIAPDVLRKMAKSFTSEEDIVKLQTVNLAAKLYLTNSKQTKLLTQYILNLGKYDQNYDIRDRTRFIRQLIVPNEKSGALGKYARRILLAPKPAPVLESTYKDRDRYQLGTLSHTINTKASGYLELSDWPAVAPDQSVRNVEVIEPVKEWAPSLGKTGKSKLSKSSDDKFYSDSGEEEKEKGSGSSSSDDSSSSSEGLCLSMCMNLCVCVCVTESSSEAESDEEKSSSQSSEESDKSSSQSEKSSSESDSEQKTKKPQKKTVKDRYHTIMKYSTSVTRFCPEEVPVSLSLFSLCILTPCPLSCAALLLQVSGPAFVPEKSHDLLHRMTGKGLSAQYQFPRQPCLYQPTMVSVQISLTNTSDHPLEQIHIGDRSPTGLNMHCFNTIECLLPEASVTVSLGVDFNDSTQAANFQLCTKEDQFSVSIQPAVGELFLPVTMTEQDFHKEQGKLLGMNESSATITMAAENTISQPISRQVATVANLGVVPSGQDNIHRFAGKTASSGAVVLVTVELRGESTALITINTEKSVMGPMLLRDLKRALAQA</sequence>
<keyword evidence="9" id="KW-0968">Cytoplasmic vesicle</keyword>
<keyword evidence="7" id="KW-0333">Golgi apparatus</keyword>
<comment type="subcellular location">
    <subcellularLocation>
        <location evidence="1">Cytoplasmic vesicle</location>
        <location evidence="1">Clathrin-coated vesicle membrane</location>
        <topology evidence="1">Peripheral membrane protein</topology>
        <orientation evidence="1">Cytoplasmic side</orientation>
    </subcellularLocation>
    <subcellularLocation>
        <location evidence="2">Golgi apparatus</location>
    </subcellularLocation>
</comment>
<feature type="compositionally biased region" description="Basic and acidic residues" evidence="12">
    <location>
        <begin position="711"/>
        <end position="721"/>
    </location>
</feature>
<evidence type="ECO:0000256" key="2">
    <source>
        <dbReference type="ARBA" id="ARBA00004555"/>
    </source>
</evidence>
<dbReference type="InterPro" id="IPR056314">
    <property type="entry name" value="AP3B1/2_C"/>
</dbReference>
<evidence type="ECO:0000259" key="14">
    <source>
        <dbReference type="SMART" id="SM01355"/>
    </source>
</evidence>
<keyword evidence="16" id="KW-1185">Reference proteome</keyword>
<dbReference type="GO" id="GO:0016192">
    <property type="term" value="P:vesicle-mediated transport"/>
    <property type="evidence" value="ECO:0007669"/>
    <property type="project" value="InterPro"/>
</dbReference>
<dbReference type="Ensembl" id="ENSSTUT00000023458.1">
    <property type="protein sequence ID" value="ENSSTUP00000022345.1"/>
    <property type="gene ID" value="ENSSTUG00000007196.1"/>
</dbReference>
<dbReference type="GO" id="GO:0030123">
    <property type="term" value="C:AP-3 adaptor complex"/>
    <property type="evidence" value="ECO:0007669"/>
    <property type="project" value="UniProtKB-UniRule"/>
</dbReference>
<dbReference type="InterPro" id="IPR016024">
    <property type="entry name" value="ARM-type_fold"/>
</dbReference>
<gene>
    <name evidence="15" type="primary">AP3B1</name>
</gene>
<dbReference type="Pfam" id="PF24080">
    <property type="entry name" value="AP3B1_C_2"/>
    <property type="match status" value="1"/>
</dbReference>
<dbReference type="GO" id="GO:0030665">
    <property type="term" value="C:clathrin-coated vesicle membrane"/>
    <property type="evidence" value="ECO:0007669"/>
    <property type="project" value="UniProtKB-SubCell"/>
</dbReference>
<feature type="region of interest" description="Disordered" evidence="12">
    <location>
        <begin position="687"/>
        <end position="730"/>
    </location>
</feature>
<evidence type="ECO:0000256" key="6">
    <source>
        <dbReference type="ARBA" id="ARBA00022927"/>
    </source>
</evidence>
<dbReference type="GeneTree" id="ENSGT00940000157603"/>
<evidence type="ECO:0000313" key="16">
    <source>
        <dbReference type="Proteomes" id="UP000472277"/>
    </source>
</evidence>
<dbReference type="Pfam" id="PF14796">
    <property type="entry name" value="AP3B1_C"/>
    <property type="match status" value="1"/>
</dbReference>
<evidence type="ECO:0000256" key="1">
    <source>
        <dbReference type="ARBA" id="ARBA00004145"/>
    </source>
</evidence>
<dbReference type="PANTHER" id="PTHR11134">
    <property type="entry name" value="ADAPTOR COMPLEX SUBUNIT BETA FAMILY MEMBER"/>
    <property type="match status" value="1"/>
</dbReference>
<reference evidence="15" key="2">
    <citation type="submission" date="2025-09" db="UniProtKB">
        <authorList>
            <consortium name="Ensembl"/>
        </authorList>
    </citation>
    <scope>IDENTIFICATION</scope>
</reference>
<dbReference type="Proteomes" id="UP000472277">
    <property type="component" value="Chromosome 12"/>
</dbReference>
<comment type="similarity">
    <text evidence="3 11">Belongs to the adaptor complexes large subunit family.</text>
</comment>
<keyword evidence="4 11" id="KW-0813">Transport</keyword>
<dbReference type="InterPro" id="IPR015151">
    <property type="entry name" value="B-adaptin_app_sub_C"/>
</dbReference>
<evidence type="ECO:0000256" key="5">
    <source>
        <dbReference type="ARBA" id="ARBA00022553"/>
    </source>
</evidence>
<evidence type="ECO:0000259" key="13">
    <source>
        <dbReference type="SMART" id="SM01020"/>
    </source>
</evidence>
<keyword evidence="8 11" id="KW-0472">Membrane</keyword>
<evidence type="ECO:0000256" key="7">
    <source>
        <dbReference type="ARBA" id="ARBA00023034"/>
    </source>
</evidence>
<evidence type="ECO:0000256" key="12">
    <source>
        <dbReference type="SAM" id="MobiDB-lite"/>
    </source>
</evidence>
<evidence type="ECO:0000256" key="4">
    <source>
        <dbReference type="ARBA" id="ARBA00022448"/>
    </source>
</evidence>
<organism evidence="15 16">
    <name type="scientific">Salmo trutta</name>
    <name type="common">Brown trout</name>
    <dbReference type="NCBI Taxonomy" id="8032"/>
    <lineage>
        <taxon>Eukaryota</taxon>
        <taxon>Metazoa</taxon>
        <taxon>Chordata</taxon>
        <taxon>Craniata</taxon>
        <taxon>Vertebrata</taxon>
        <taxon>Euteleostomi</taxon>
        <taxon>Actinopterygii</taxon>
        <taxon>Neopterygii</taxon>
        <taxon>Teleostei</taxon>
        <taxon>Protacanthopterygii</taxon>
        <taxon>Salmoniformes</taxon>
        <taxon>Salmonidae</taxon>
        <taxon>Salmoninae</taxon>
        <taxon>Salmo</taxon>
    </lineage>
</organism>
<comment type="function">
    <text evidence="10">Subunit of non-clathrin- and clathrin-associated adaptor protein complex 3 (AP-3) that plays a role in protein sorting in the late-Golgi/trans-Golgi network (TGN) and/or endosomes. The AP complexes mediate both the recruitment of clathrin to membranes and the recognition of sorting signals within the cytosolic tails of transmembrane cargo molecules. AP-3 appears to be involved in the sorting of a subset of transmembrane proteins targeted to lysosomes and lysosome-related organelles. In concert with the BLOC-1 complex, AP-3 is required to target cargos into vesicles assembled at cell bodies for delivery into neurites and nerve terminals.</text>
</comment>
<proteinExistence type="inferred from homology"/>
<dbReference type="GO" id="GO:0005794">
    <property type="term" value="C:Golgi apparatus"/>
    <property type="evidence" value="ECO:0007669"/>
    <property type="project" value="UniProtKB-SubCell"/>
</dbReference>
<feature type="compositionally biased region" description="Low complexity" evidence="12">
    <location>
        <begin position="694"/>
        <end position="710"/>
    </location>
</feature>
<keyword evidence="6 11" id="KW-0653">Protein transport</keyword>
<evidence type="ECO:0000256" key="8">
    <source>
        <dbReference type="ARBA" id="ARBA00023136"/>
    </source>
</evidence>
<evidence type="ECO:0000256" key="10">
    <source>
        <dbReference type="ARBA" id="ARBA00023570"/>
    </source>
</evidence>
<dbReference type="InterPro" id="IPR011989">
    <property type="entry name" value="ARM-like"/>
</dbReference>
<dbReference type="Pfam" id="PF01602">
    <property type="entry name" value="Adaptin_N"/>
    <property type="match status" value="1"/>
</dbReference>
<protein>
    <recommendedName>
        <fullName evidence="11">AP-3 complex subunit beta</fullName>
    </recommendedName>
</protein>
<dbReference type="InterPro" id="IPR026740">
    <property type="entry name" value="AP3_beta"/>
</dbReference>
<dbReference type="SUPFAM" id="SSF48371">
    <property type="entry name" value="ARM repeat"/>
    <property type="match status" value="1"/>
</dbReference>
<dbReference type="Gene3D" id="1.25.10.10">
    <property type="entry name" value="Leucine-rich Repeat Variant"/>
    <property type="match status" value="1"/>
</dbReference>
<dbReference type="GO" id="GO:0006886">
    <property type="term" value="P:intracellular protein transport"/>
    <property type="evidence" value="ECO:0007669"/>
    <property type="project" value="InterPro"/>
</dbReference>
<dbReference type="SMART" id="SM01355">
    <property type="entry name" value="AP3B1_C"/>
    <property type="match status" value="1"/>
</dbReference>
<feature type="region of interest" description="Disordered" evidence="12">
    <location>
        <begin position="620"/>
        <end position="659"/>
    </location>
</feature>
<evidence type="ECO:0000313" key="15">
    <source>
        <dbReference type="Ensembl" id="ENSSTUP00000022345.1"/>
    </source>
</evidence>
<evidence type="ECO:0000256" key="3">
    <source>
        <dbReference type="ARBA" id="ARBA00006613"/>
    </source>
</evidence>
<evidence type="ECO:0000256" key="9">
    <source>
        <dbReference type="ARBA" id="ARBA00023329"/>
    </source>
</evidence>